<dbReference type="CDD" id="cd05403">
    <property type="entry name" value="NT_KNTase_like"/>
    <property type="match status" value="1"/>
</dbReference>
<dbReference type="SUPFAM" id="SSF81301">
    <property type="entry name" value="Nucleotidyltransferase"/>
    <property type="match status" value="1"/>
</dbReference>
<dbReference type="Pfam" id="PF18765">
    <property type="entry name" value="Polbeta"/>
    <property type="match status" value="1"/>
</dbReference>
<protein>
    <submittedName>
        <fullName evidence="2">DNA polymerase beta domain protein region</fullName>
    </submittedName>
</protein>
<evidence type="ECO:0000313" key="3">
    <source>
        <dbReference type="Proteomes" id="UP000001693"/>
    </source>
</evidence>
<dbReference type="RefSeq" id="WP_012348358.1">
    <property type="nucleotide sequence ID" value="NC_010524.1"/>
</dbReference>
<dbReference type="HOGENOM" id="CLU_130257_5_2_4"/>
<name>B1Y2F8_LEPCP</name>
<evidence type="ECO:0000313" key="2">
    <source>
        <dbReference type="EMBL" id="ACB35611.1"/>
    </source>
</evidence>
<proteinExistence type="predicted"/>
<sequence length="112" mass="12413">MSRSSEPVSAVPDVDIQPAQWAIVRAILQQQVPGREVWAFGSRARRSAKPYSDLDLAVLGDAPLSLDEQAALSEAFAESDLPWKVDVVDWATTSEGFRRIIERDRVVLQAHV</sequence>
<dbReference type="STRING" id="395495.Lcho_3353"/>
<dbReference type="AlphaFoldDB" id="B1Y2F8"/>
<dbReference type="eggNOG" id="COG1708">
    <property type="taxonomic scope" value="Bacteria"/>
</dbReference>
<dbReference type="InterPro" id="IPR043519">
    <property type="entry name" value="NT_sf"/>
</dbReference>
<keyword evidence="3" id="KW-1185">Reference proteome</keyword>
<gene>
    <name evidence="2" type="ordered locus">Lcho_3353</name>
</gene>
<dbReference type="KEGG" id="lch:Lcho_3353"/>
<dbReference type="Gene3D" id="3.30.460.10">
    <property type="entry name" value="Beta Polymerase, domain 2"/>
    <property type="match status" value="1"/>
</dbReference>
<dbReference type="Proteomes" id="UP000001693">
    <property type="component" value="Chromosome"/>
</dbReference>
<feature type="domain" description="Polymerase beta nucleotidyltransferase" evidence="1">
    <location>
        <begin position="26"/>
        <end position="108"/>
    </location>
</feature>
<reference evidence="2 3" key="1">
    <citation type="submission" date="2008-03" db="EMBL/GenBank/DDBJ databases">
        <title>Complete sequence of Leptothrix cholodnii SP-6.</title>
        <authorList>
            <consortium name="US DOE Joint Genome Institute"/>
            <person name="Copeland A."/>
            <person name="Lucas S."/>
            <person name="Lapidus A."/>
            <person name="Glavina del Rio T."/>
            <person name="Dalin E."/>
            <person name="Tice H."/>
            <person name="Bruce D."/>
            <person name="Goodwin L."/>
            <person name="Pitluck S."/>
            <person name="Chertkov O."/>
            <person name="Brettin T."/>
            <person name="Detter J.C."/>
            <person name="Han C."/>
            <person name="Kuske C.R."/>
            <person name="Schmutz J."/>
            <person name="Larimer F."/>
            <person name="Land M."/>
            <person name="Hauser L."/>
            <person name="Kyrpides N."/>
            <person name="Lykidis A."/>
            <person name="Emerson D."/>
            <person name="Richardson P."/>
        </authorList>
    </citation>
    <scope>NUCLEOTIDE SEQUENCE [LARGE SCALE GENOMIC DNA]</scope>
    <source>
        <strain evidence="3">ATCC 51168 / LMG 8142 / SP-6</strain>
    </source>
</reference>
<dbReference type="EMBL" id="CP001013">
    <property type="protein sequence ID" value="ACB35611.1"/>
    <property type="molecule type" value="Genomic_DNA"/>
</dbReference>
<accession>B1Y2F8</accession>
<dbReference type="InterPro" id="IPR041633">
    <property type="entry name" value="Polbeta"/>
</dbReference>
<evidence type="ECO:0000259" key="1">
    <source>
        <dbReference type="Pfam" id="PF18765"/>
    </source>
</evidence>
<organism evidence="2 3">
    <name type="scientific">Leptothrix cholodnii (strain ATCC 51168 / LMG 8142 / SP-6)</name>
    <name type="common">Leptothrix discophora (strain SP-6)</name>
    <dbReference type="NCBI Taxonomy" id="395495"/>
    <lineage>
        <taxon>Bacteria</taxon>
        <taxon>Pseudomonadati</taxon>
        <taxon>Pseudomonadota</taxon>
        <taxon>Betaproteobacteria</taxon>
        <taxon>Burkholderiales</taxon>
        <taxon>Sphaerotilaceae</taxon>
        <taxon>Leptothrix</taxon>
    </lineage>
</organism>